<dbReference type="InterPro" id="IPR043504">
    <property type="entry name" value="Peptidase_S1_PA_chymotrypsin"/>
</dbReference>
<gene>
    <name evidence="3" type="ORF">L9F63_024497</name>
</gene>
<comment type="caution">
    <text evidence="3">The sequence shown here is derived from an EMBL/GenBank/DDBJ whole genome shotgun (WGS) entry which is preliminary data.</text>
</comment>
<sequence length="134" mass="14974">QDTSEPPLLPTSTSRPAPDLATAALSEECGQSEVPAFRIVHGEESVPGRWPWMAAIFIQEEQNSTTFTFCGGSLIGPRHILTAAHCTKQHSLARGNKLNMLPHTWLNGTPYTLLYRLKKNNRYEEVKSRERGND</sequence>
<feature type="domain" description="Peptidase S1" evidence="2">
    <location>
        <begin position="39"/>
        <end position="91"/>
    </location>
</feature>
<proteinExistence type="predicted"/>
<dbReference type="PROSITE" id="PS00134">
    <property type="entry name" value="TRYPSIN_HIS"/>
    <property type="match status" value="1"/>
</dbReference>
<feature type="non-terminal residue" evidence="3">
    <location>
        <position position="134"/>
    </location>
</feature>
<dbReference type="AlphaFoldDB" id="A0AAD7ZF09"/>
<dbReference type="Proteomes" id="UP001233999">
    <property type="component" value="Unassembled WGS sequence"/>
</dbReference>
<dbReference type="InterPro" id="IPR009003">
    <property type="entry name" value="Peptidase_S1_PA"/>
</dbReference>
<dbReference type="GO" id="GO:0004252">
    <property type="term" value="F:serine-type endopeptidase activity"/>
    <property type="evidence" value="ECO:0007669"/>
    <property type="project" value="InterPro"/>
</dbReference>
<dbReference type="GO" id="GO:0006508">
    <property type="term" value="P:proteolysis"/>
    <property type="evidence" value="ECO:0007669"/>
    <property type="project" value="InterPro"/>
</dbReference>
<keyword evidence="1" id="KW-1015">Disulfide bond</keyword>
<feature type="non-terminal residue" evidence="3">
    <location>
        <position position="1"/>
    </location>
</feature>
<dbReference type="PANTHER" id="PTHR24252">
    <property type="entry name" value="ACROSIN-RELATED"/>
    <property type="match status" value="1"/>
</dbReference>
<dbReference type="InterPro" id="IPR001254">
    <property type="entry name" value="Trypsin_dom"/>
</dbReference>
<evidence type="ECO:0000313" key="3">
    <source>
        <dbReference type="EMBL" id="KAJ9579399.1"/>
    </source>
</evidence>
<evidence type="ECO:0000313" key="4">
    <source>
        <dbReference type="Proteomes" id="UP001233999"/>
    </source>
</evidence>
<organism evidence="3 4">
    <name type="scientific">Diploptera punctata</name>
    <name type="common">Pacific beetle cockroach</name>
    <dbReference type="NCBI Taxonomy" id="6984"/>
    <lineage>
        <taxon>Eukaryota</taxon>
        <taxon>Metazoa</taxon>
        <taxon>Ecdysozoa</taxon>
        <taxon>Arthropoda</taxon>
        <taxon>Hexapoda</taxon>
        <taxon>Insecta</taxon>
        <taxon>Pterygota</taxon>
        <taxon>Neoptera</taxon>
        <taxon>Polyneoptera</taxon>
        <taxon>Dictyoptera</taxon>
        <taxon>Blattodea</taxon>
        <taxon>Blaberoidea</taxon>
        <taxon>Blaberidae</taxon>
        <taxon>Diplopterinae</taxon>
        <taxon>Diploptera</taxon>
    </lineage>
</organism>
<dbReference type="InterPro" id="IPR018114">
    <property type="entry name" value="TRYPSIN_HIS"/>
</dbReference>
<keyword evidence="4" id="KW-1185">Reference proteome</keyword>
<dbReference type="PANTHER" id="PTHR24252:SF7">
    <property type="entry name" value="HYALIN"/>
    <property type="match status" value="1"/>
</dbReference>
<reference evidence="3" key="1">
    <citation type="journal article" date="2023" name="IScience">
        <title>Live-bearing cockroach genome reveals convergent evolutionary mechanisms linked to viviparity in insects and beyond.</title>
        <authorList>
            <person name="Fouks B."/>
            <person name="Harrison M.C."/>
            <person name="Mikhailova A.A."/>
            <person name="Marchal E."/>
            <person name="English S."/>
            <person name="Carruthers M."/>
            <person name="Jennings E.C."/>
            <person name="Chiamaka E.L."/>
            <person name="Frigard R.A."/>
            <person name="Pippel M."/>
            <person name="Attardo G.M."/>
            <person name="Benoit J.B."/>
            <person name="Bornberg-Bauer E."/>
            <person name="Tobe S.S."/>
        </authorList>
    </citation>
    <scope>NUCLEOTIDE SEQUENCE</scope>
    <source>
        <strain evidence="3">Stay&amp;Tobe</strain>
    </source>
</reference>
<dbReference type="Pfam" id="PF00089">
    <property type="entry name" value="Trypsin"/>
    <property type="match status" value="1"/>
</dbReference>
<dbReference type="SUPFAM" id="SSF50494">
    <property type="entry name" value="Trypsin-like serine proteases"/>
    <property type="match status" value="1"/>
</dbReference>
<dbReference type="Gene3D" id="2.40.10.10">
    <property type="entry name" value="Trypsin-like serine proteases"/>
    <property type="match status" value="1"/>
</dbReference>
<dbReference type="EMBL" id="JASPKZ010008445">
    <property type="protein sequence ID" value="KAJ9579399.1"/>
    <property type="molecule type" value="Genomic_DNA"/>
</dbReference>
<evidence type="ECO:0000259" key="2">
    <source>
        <dbReference type="Pfam" id="PF00089"/>
    </source>
</evidence>
<evidence type="ECO:0000256" key="1">
    <source>
        <dbReference type="ARBA" id="ARBA00023157"/>
    </source>
</evidence>
<reference evidence="3" key="2">
    <citation type="submission" date="2023-05" db="EMBL/GenBank/DDBJ databases">
        <authorList>
            <person name="Fouks B."/>
        </authorList>
    </citation>
    <scope>NUCLEOTIDE SEQUENCE</scope>
    <source>
        <strain evidence="3">Stay&amp;Tobe</strain>
        <tissue evidence="3">Testes</tissue>
    </source>
</reference>
<accession>A0AAD7ZF09</accession>
<name>A0AAD7ZF09_DIPPU</name>
<protein>
    <recommendedName>
        <fullName evidence="2">Peptidase S1 domain-containing protein</fullName>
    </recommendedName>
</protein>